<gene>
    <name evidence="1" type="ORF">MK395_08975</name>
</gene>
<dbReference type="RefSeq" id="WP_084917368.1">
    <property type="nucleotide sequence ID" value="NZ_JAKUVW010000005.1"/>
</dbReference>
<dbReference type="Proteomes" id="UP001207177">
    <property type="component" value="Unassembled WGS sequence"/>
</dbReference>
<organism evidence="1 2">
    <name type="scientific">Streptococcus oralis</name>
    <dbReference type="NCBI Taxonomy" id="1303"/>
    <lineage>
        <taxon>Bacteria</taxon>
        <taxon>Bacillati</taxon>
        <taxon>Bacillota</taxon>
        <taxon>Bacilli</taxon>
        <taxon>Lactobacillales</taxon>
        <taxon>Streptococcaceae</taxon>
        <taxon>Streptococcus</taxon>
    </lineage>
</organism>
<accession>A0AAW5WJ10</accession>
<dbReference type="AlphaFoldDB" id="A0AAW5WJ10"/>
<dbReference type="EMBL" id="JAKUVW010000005">
    <property type="protein sequence ID" value="MCY7060928.1"/>
    <property type="molecule type" value="Genomic_DNA"/>
</dbReference>
<evidence type="ECO:0000313" key="2">
    <source>
        <dbReference type="Proteomes" id="UP001207177"/>
    </source>
</evidence>
<name>A0AAW5WJ10_STROR</name>
<comment type="caution">
    <text evidence="1">The sequence shown here is derived from an EMBL/GenBank/DDBJ whole genome shotgun (WGS) entry which is preliminary data.</text>
</comment>
<proteinExistence type="predicted"/>
<reference evidence="1 2" key="1">
    <citation type="journal article" date="2022" name="Med Res Arch">
        <title>Genomic identification of streptococcal strains and relation to clinical characteristics. A substudy to The Partial Oral Treatment of Endocarditis (POET) Trial.</title>
        <authorList>
            <person name="Christensen J."/>
            <person name="Jensen C."/>
            <person name="Dargis R."/>
            <person name="Nielsen X."/>
            <person name="Pries- Heje M."/>
            <person name="Wiingaard C."/>
            <person name="Ihlemann N."/>
            <person name="Gill S."/>
            <person name="Bruun N."/>
            <person name="Elming H."/>
            <person name="Povlsen J."/>
            <person name="Madsen T."/>
            <person name="Jensen K."/>
            <person name="Fuursted K."/>
            <person name="Ostergaard L."/>
            <person name="Christiansen U."/>
            <person name="Rosenvinge F."/>
            <person name="Helweg-Larsen J."/>
            <person name="Fosbol E."/>
            <person name="Kober L."/>
            <person name="Torp-Pedersen C."/>
            <person name="Tonder N."/>
            <person name="Moser C."/>
            <person name="Iversen K."/>
            <person name="Bundgaard H."/>
        </authorList>
    </citation>
    <scope>NUCLEOTIDE SEQUENCE [LARGE SCALE GENOMIC DNA]</scope>
    <source>
        <strain evidence="1 2">K16259064</strain>
    </source>
</reference>
<evidence type="ECO:0000313" key="1">
    <source>
        <dbReference type="EMBL" id="MCY7060928.1"/>
    </source>
</evidence>
<protein>
    <submittedName>
        <fullName evidence="1">Uncharacterized protein</fullName>
    </submittedName>
</protein>
<sequence>MEKDYLFKLNVQPHVLEKYSGSRIDTLKNELLPNVISFSFGNDIFSQTDSNIQLGSDRMGFQIVRNYQDILESEEYERLIELTSELTKEYVRISREYSNKNGIHYSQEYLDKHQEAIELRKKLLEIFEELKQSQKEYSSSTIDRILEAEYDFVIMSKVGTGIDHIRKVKRISLFLEEYKNNPIEAVQVVYKFQSERLSIRARSQQEALTLHRIIERKINSSGELGEIGKVTINPIYEEIVLNIDQQNTRSIEIVTTYPNGTADELEDLMVDPNEFFKTKESRMTLMFSDDKNNRVTWRKIWKFLILKAQQGYLRSVNKNGCYIIDEENSVLQTERY</sequence>